<accession>A0AB37AJN7</accession>
<comment type="caution">
    <text evidence="2">The sequence shown here is derived from an EMBL/GenBank/DDBJ whole genome shotgun (WGS) entry which is preliminary data.</text>
</comment>
<evidence type="ECO:0000256" key="1">
    <source>
        <dbReference type="SAM" id="MobiDB-lite"/>
    </source>
</evidence>
<organism evidence="2 3">
    <name type="scientific">Burkholderia multivorans</name>
    <dbReference type="NCBI Taxonomy" id="87883"/>
    <lineage>
        <taxon>Bacteria</taxon>
        <taxon>Pseudomonadati</taxon>
        <taxon>Pseudomonadota</taxon>
        <taxon>Betaproteobacteria</taxon>
        <taxon>Burkholderiales</taxon>
        <taxon>Burkholderiaceae</taxon>
        <taxon>Burkholderia</taxon>
        <taxon>Burkholderia cepacia complex</taxon>
    </lineage>
</organism>
<reference evidence="2 3" key="1">
    <citation type="submission" date="2018-03" db="EMBL/GenBank/DDBJ databases">
        <authorList>
            <person name="Nguyen K."/>
            <person name="Fouts D."/>
            <person name="Sutton G."/>
        </authorList>
    </citation>
    <scope>NUCLEOTIDE SEQUENCE [LARGE SCALE GENOMIC DNA]</scope>
    <source>
        <strain evidence="2 3">AU14328</strain>
    </source>
</reference>
<proteinExistence type="predicted"/>
<name>A0AB37AJN7_9BURK</name>
<dbReference type="Proteomes" id="UP000237811">
    <property type="component" value="Unassembled WGS sequence"/>
</dbReference>
<gene>
    <name evidence="2" type="ORF">C6P99_30790</name>
</gene>
<dbReference type="AlphaFoldDB" id="A0AB37AJN7"/>
<evidence type="ECO:0000313" key="2">
    <source>
        <dbReference type="EMBL" id="PRE39947.1"/>
    </source>
</evidence>
<feature type="region of interest" description="Disordered" evidence="1">
    <location>
        <begin position="86"/>
        <end position="111"/>
    </location>
</feature>
<feature type="compositionally biased region" description="Polar residues" evidence="1">
    <location>
        <begin position="95"/>
        <end position="111"/>
    </location>
</feature>
<protein>
    <submittedName>
        <fullName evidence="2">Uncharacterized protein</fullName>
    </submittedName>
</protein>
<evidence type="ECO:0000313" key="3">
    <source>
        <dbReference type="Proteomes" id="UP000237811"/>
    </source>
</evidence>
<dbReference type="EMBL" id="PVFR01000091">
    <property type="protein sequence ID" value="PRE39947.1"/>
    <property type="molecule type" value="Genomic_DNA"/>
</dbReference>
<sequence length="130" mass="14093">MAHVGLIEVVDGERGTPDVRGLPRKGAGCGRGWRLRMTRTGKKSRTGILADPPRTLARAAANSAYLGSRAATRAILRCNMDRRSRRYGVTAPTGRAQTTSRSTVNTTMPTTIVPSMLRRHRNQPRPASAA</sequence>